<dbReference type="InterPro" id="IPR027417">
    <property type="entry name" value="P-loop_NTPase"/>
</dbReference>
<dbReference type="GO" id="GO:0016887">
    <property type="term" value="F:ATP hydrolysis activity"/>
    <property type="evidence" value="ECO:0007669"/>
    <property type="project" value="InterPro"/>
</dbReference>
<reference evidence="5 6" key="1">
    <citation type="submission" date="2019-02" db="EMBL/GenBank/DDBJ databases">
        <title>Genome sequencing of the rare red list fungi Phellinidium pouzarii.</title>
        <authorList>
            <person name="Buettner E."/>
            <person name="Kellner H."/>
        </authorList>
    </citation>
    <scope>NUCLEOTIDE SEQUENCE [LARGE SCALE GENOMIC DNA]</scope>
    <source>
        <strain evidence="5 6">DSM 108285</strain>
    </source>
</reference>
<sequence>MGQGSSIYASLLAILSISASPQWRDVTSRKLAFLLLSEFVAYLILDVWPYATLNQAPFDSSADPITWARIALLAFGGVVILLIMPRPFRALTQGVQPSLLYTSSLFSRYTYSFLDRIVFTPSRIFSAIMVFRMMEDQIFNIMYTIPELLRAKVSYDRYGNFLNSTELLSEGSTLSKTSEDVDPVVVTEHPREYSICFNALTLNVALAAPVAAHVVVLGRNGNVTAQGPVSEVLQKDTQLHALVEKEQDGVEEDKYDENINGRDDTDVEEAKKVIGKLIVAEEKTVGRVEMAAIMLSVGGIGGPLIWALYLGIKSLYLGIKWAGMLVMIFQTWCTHDINTIDDSLGRMIGAFVSITINVICLFSAAVLMHDLWIVDRVNPAKPGPIWPPILELALEFMCIDHEPKPSESGKPPAYWPSSGEVRFEKLFFYLVGRTGAGKSSIALALLRAIKTAGKVYYDGLATDEMNLDALLSNITLTPQQPGLIHGTLRENLDPFGQHDDASLNDAKHAGQWEAENDTPTTGAEENAGDTQAKTRIGLDTMIESGGANFSLGQRQIIALARAIVRRSKLHILDEATAAIGESSADYDTDSAIQKTLRTEFSRDTTLITIAHRL</sequence>
<keyword evidence="2" id="KW-0067">ATP-binding</keyword>
<feature type="domain" description="AAA+ ATPase" evidence="4">
    <location>
        <begin position="424"/>
        <end position="604"/>
    </location>
</feature>
<keyword evidence="6" id="KW-1185">Reference proteome</keyword>
<feature type="transmembrane region" description="Helical" evidence="3">
    <location>
        <begin position="347"/>
        <end position="368"/>
    </location>
</feature>
<evidence type="ECO:0000256" key="2">
    <source>
        <dbReference type="ARBA" id="ARBA00022840"/>
    </source>
</evidence>
<dbReference type="InterPro" id="IPR003439">
    <property type="entry name" value="ABC_transporter-like_ATP-bd"/>
</dbReference>
<dbReference type="GO" id="GO:0005524">
    <property type="term" value="F:ATP binding"/>
    <property type="evidence" value="ECO:0007669"/>
    <property type="project" value="UniProtKB-KW"/>
</dbReference>
<evidence type="ECO:0000259" key="4">
    <source>
        <dbReference type="SMART" id="SM00382"/>
    </source>
</evidence>
<dbReference type="Proteomes" id="UP000308199">
    <property type="component" value="Unassembled WGS sequence"/>
</dbReference>
<dbReference type="PANTHER" id="PTHR24223:SF356">
    <property type="entry name" value="ATP-BINDING CASSETTE TRANSPORTER ABC4"/>
    <property type="match status" value="1"/>
</dbReference>
<dbReference type="OrthoDB" id="6500128at2759"/>
<name>A0A4S4KYI4_9AGAM</name>
<keyword evidence="1" id="KW-0547">Nucleotide-binding</keyword>
<evidence type="ECO:0000313" key="6">
    <source>
        <dbReference type="Proteomes" id="UP000308199"/>
    </source>
</evidence>
<keyword evidence="3" id="KW-1133">Transmembrane helix</keyword>
<keyword evidence="3" id="KW-0472">Membrane</keyword>
<dbReference type="Gene3D" id="3.40.50.300">
    <property type="entry name" value="P-loop containing nucleotide triphosphate hydrolases"/>
    <property type="match status" value="1"/>
</dbReference>
<feature type="transmembrane region" description="Helical" evidence="3">
    <location>
        <begin position="66"/>
        <end position="84"/>
    </location>
</feature>
<evidence type="ECO:0000313" key="5">
    <source>
        <dbReference type="EMBL" id="THH03934.1"/>
    </source>
</evidence>
<feature type="transmembrane region" description="Helical" evidence="3">
    <location>
        <begin position="315"/>
        <end position="335"/>
    </location>
</feature>
<feature type="transmembrane region" description="Helical" evidence="3">
    <location>
        <begin position="290"/>
        <end position="309"/>
    </location>
</feature>
<dbReference type="InterPro" id="IPR050173">
    <property type="entry name" value="ABC_transporter_C-like"/>
</dbReference>
<evidence type="ECO:0000256" key="3">
    <source>
        <dbReference type="SAM" id="Phobius"/>
    </source>
</evidence>
<dbReference type="InterPro" id="IPR003593">
    <property type="entry name" value="AAA+_ATPase"/>
</dbReference>
<gene>
    <name evidence="5" type="ORF">EW145_g5889</name>
</gene>
<organism evidence="5 6">
    <name type="scientific">Phellinidium pouzarii</name>
    <dbReference type="NCBI Taxonomy" id="167371"/>
    <lineage>
        <taxon>Eukaryota</taxon>
        <taxon>Fungi</taxon>
        <taxon>Dikarya</taxon>
        <taxon>Basidiomycota</taxon>
        <taxon>Agaricomycotina</taxon>
        <taxon>Agaricomycetes</taxon>
        <taxon>Hymenochaetales</taxon>
        <taxon>Hymenochaetaceae</taxon>
        <taxon>Phellinidium</taxon>
    </lineage>
</organism>
<dbReference type="EMBL" id="SGPK01000395">
    <property type="protein sequence ID" value="THH03934.1"/>
    <property type="molecule type" value="Genomic_DNA"/>
</dbReference>
<feature type="transmembrane region" description="Helical" evidence="3">
    <location>
        <begin position="31"/>
        <end position="51"/>
    </location>
</feature>
<keyword evidence="3" id="KW-0812">Transmembrane</keyword>
<comment type="caution">
    <text evidence="5">The sequence shown here is derived from an EMBL/GenBank/DDBJ whole genome shotgun (WGS) entry which is preliminary data.</text>
</comment>
<protein>
    <recommendedName>
        <fullName evidence="4">AAA+ ATPase domain-containing protein</fullName>
    </recommendedName>
</protein>
<proteinExistence type="predicted"/>
<dbReference type="SMART" id="SM00382">
    <property type="entry name" value="AAA"/>
    <property type="match status" value="1"/>
</dbReference>
<accession>A0A4S4KYI4</accession>
<dbReference type="GO" id="GO:0042626">
    <property type="term" value="F:ATPase-coupled transmembrane transporter activity"/>
    <property type="evidence" value="ECO:0007669"/>
    <property type="project" value="TreeGrafter"/>
</dbReference>
<dbReference type="Pfam" id="PF00005">
    <property type="entry name" value="ABC_tran"/>
    <property type="match status" value="1"/>
</dbReference>
<dbReference type="AlphaFoldDB" id="A0A4S4KYI4"/>
<dbReference type="SUPFAM" id="SSF52540">
    <property type="entry name" value="P-loop containing nucleoside triphosphate hydrolases"/>
    <property type="match status" value="1"/>
</dbReference>
<dbReference type="GO" id="GO:0016020">
    <property type="term" value="C:membrane"/>
    <property type="evidence" value="ECO:0007669"/>
    <property type="project" value="TreeGrafter"/>
</dbReference>
<dbReference type="PANTHER" id="PTHR24223">
    <property type="entry name" value="ATP-BINDING CASSETTE SUB-FAMILY C"/>
    <property type="match status" value="1"/>
</dbReference>
<evidence type="ECO:0000256" key="1">
    <source>
        <dbReference type="ARBA" id="ARBA00022741"/>
    </source>
</evidence>